<reference evidence="4" key="1">
    <citation type="submission" date="2017-09" db="EMBL/GenBank/DDBJ databases">
        <title>Depth-based differentiation of microbial function through sediment-hosted aquifers and enrichment of novel symbionts in the deep terrestrial subsurface.</title>
        <authorList>
            <person name="Probst A.J."/>
            <person name="Ladd B."/>
            <person name="Jarett J.K."/>
            <person name="Geller-Mcgrath D.E."/>
            <person name="Sieber C.M.K."/>
            <person name="Emerson J.B."/>
            <person name="Anantharaman K."/>
            <person name="Thomas B.C."/>
            <person name="Malmstrom R."/>
            <person name="Stieglmeier M."/>
            <person name="Klingl A."/>
            <person name="Woyke T."/>
            <person name="Ryan C.M."/>
            <person name="Banfield J.F."/>
        </authorList>
    </citation>
    <scope>NUCLEOTIDE SEQUENCE [LARGE SCALE GENOMIC DNA]</scope>
</reference>
<accession>A0A2H0WW19</accession>
<dbReference type="Gene3D" id="2.60.120.1140">
    <property type="entry name" value="Protein of unknown function DUF192"/>
    <property type="match status" value="1"/>
</dbReference>
<dbReference type="SUPFAM" id="SSF51261">
    <property type="entry name" value="Duplicated hybrid motif"/>
    <property type="match status" value="1"/>
</dbReference>
<feature type="transmembrane region" description="Helical" evidence="1">
    <location>
        <begin position="55"/>
        <end position="74"/>
    </location>
</feature>
<evidence type="ECO:0000313" key="4">
    <source>
        <dbReference type="Proteomes" id="UP000231198"/>
    </source>
</evidence>
<feature type="domain" description="M23ase beta-sheet core" evidence="2">
    <location>
        <begin position="210"/>
        <end position="274"/>
    </location>
</feature>
<dbReference type="PANTHER" id="PTHR37953:SF1">
    <property type="entry name" value="UPF0127 PROTEIN MJ1496"/>
    <property type="match status" value="1"/>
</dbReference>
<dbReference type="Gene3D" id="2.70.70.10">
    <property type="entry name" value="Glucose Permease (Domain IIA)"/>
    <property type="match status" value="1"/>
</dbReference>
<dbReference type="CDD" id="cd12797">
    <property type="entry name" value="M23_peptidase"/>
    <property type="match status" value="1"/>
</dbReference>
<organism evidence="3 4">
    <name type="scientific">Candidatus Roizmanbacteria bacterium CG09_land_8_20_14_0_10_41_9</name>
    <dbReference type="NCBI Taxonomy" id="1974850"/>
    <lineage>
        <taxon>Bacteria</taxon>
        <taxon>Candidatus Roizmaniibacteriota</taxon>
    </lineage>
</organism>
<dbReference type="InterPro" id="IPR011055">
    <property type="entry name" value="Dup_hybrid_motif"/>
</dbReference>
<comment type="caution">
    <text evidence="3">The sequence shown here is derived from an EMBL/GenBank/DDBJ whole genome shotgun (WGS) entry which is preliminary data.</text>
</comment>
<dbReference type="Proteomes" id="UP000231198">
    <property type="component" value="Unassembled WGS sequence"/>
</dbReference>
<sequence length="413" mass="46541">MTRIIFITHIFPYIFYFFLWRGTYHSKFQWGVRFLFITLFSLLLFLSPIRFMLHPLVALTVPLVFAASVVFSFLKTGKKPFFSRYDLKEFILCILIAIAVFIGLNVQLPSKQEEARGETVALSFPLKDGKYYVASSGYSKQLSGRITHGTPSERYAVDIIKSSSFTEYLRNFFKTGLSRYPIFGETLYAPCSGIIEDAVDGFGDLIPPERDGKHPAGNHAVISCKGASVLLAHMRKGSVRVRPGDTIQEGQVIGNVGNSGNTDIPHLHIHAVKQTSINVTRIEPLTIVFDGRILKSGDSIEQNQENVLGYAVTQYQLEDKTYTLFVADTQEKWMSGLMDKKKLDGADGMIFIFPDSRSRSFWNKNTYLDLDIYWINQHKVVGKVFLLSIKKTGSVVTISSPSSVDTVIELVRR</sequence>
<gene>
    <name evidence="3" type="ORF">COT62_00055</name>
</gene>
<name>A0A2H0WW19_9BACT</name>
<keyword evidence="1" id="KW-0812">Transmembrane</keyword>
<protein>
    <recommendedName>
        <fullName evidence="2">M23ase beta-sheet core domain-containing protein</fullName>
    </recommendedName>
</protein>
<dbReference type="AlphaFoldDB" id="A0A2H0WW19"/>
<evidence type="ECO:0000259" key="2">
    <source>
        <dbReference type="Pfam" id="PF01551"/>
    </source>
</evidence>
<dbReference type="InterPro" id="IPR038695">
    <property type="entry name" value="Saro_0823-like_sf"/>
</dbReference>
<feature type="transmembrane region" description="Helical" evidence="1">
    <location>
        <begin position="30"/>
        <end position="49"/>
    </location>
</feature>
<dbReference type="EMBL" id="PEZG01000001">
    <property type="protein sequence ID" value="PIS16128.1"/>
    <property type="molecule type" value="Genomic_DNA"/>
</dbReference>
<dbReference type="InterPro" id="IPR003795">
    <property type="entry name" value="DUF192"/>
</dbReference>
<dbReference type="PANTHER" id="PTHR37953">
    <property type="entry name" value="UPF0127 PROTEIN MJ1496"/>
    <property type="match status" value="1"/>
</dbReference>
<keyword evidence="1" id="KW-0472">Membrane</keyword>
<dbReference type="InterPro" id="IPR016047">
    <property type="entry name" value="M23ase_b-sheet_dom"/>
</dbReference>
<evidence type="ECO:0000256" key="1">
    <source>
        <dbReference type="SAM" id="Phobius"/>
    </source>
</evidence>
<dbReference type="Pfam" id="PF02643">
    <property type="entry name" value="DUF192"/>
    <property type="match status" value="1"/>
</dbReference>
<feature type="transmembrane region" description="Helical" evidence="1">
    <location>
        <begin position="6"/>
        <end position="23"/>
    </location>
</feature>
<evidence type="ECO:0000313" key="3">
    <source>
        <dbReference type="EMBL" id="PIS16128.1"/>
    </source>
</evidence>
<feature type="transmembrane region" description="Helical" evidence="1">
    <location>
        <begin position="86"/>
        <end position="106"/>
    </location>
</feature>
<dbReference type="Pfam" id="PF01551">
    <property type="entry name" value="Peptidase_M23"/>
    <property type="match status" value="1"/>
</dbReference>
<proteinExistence type="predicted"/>
<keyword evidence="1" id="KW-1133">Transmembrane helix</keyword>